<comment type="caution">
    <text evidence="7">The sequence shown here is derived from an EMBL/GenBank/DDBJ whole genome shotgun (WGS) entry which is preliminary data.</text>
</comment>
<evidence type="ECO:0000256" key="1">
    <source>
        <dbReference type="ARBA" id="ARBA00004613"/>
    </source>
</evidence>
<dbReference type="GO" id="GO:0005576">
    <property type="term" value="C:extracellular region"/>
    <property type="evidence" value="ECO:0007669"/>
    <property type="project" value="UniProtKB-SubCell"/>
</dbReference>
<feature type="region of interest" description="Disordered" evidence="4">
    <location>
        <begin position="149"/>
        <end position="184"/>
    </location>
</feature>
<feature type="compositionally biased region" description="Polar residues" evidence="4">
    <location>
        <begin position="105"/>
        <end position="114"/>
    </location>
</feature>
<dbReference type="Pfam" id="PF17210">
    <property type="entry name" value="SdrD_B"/>
    <property type="match status" value="1"/>
</dbReference>
<comment type="subcellular location">
    <subcellularLocation>
        <location evidence="1">Secreted</location>
    </subcellularLocation>
</comment>
<evidence type="ECO:0000313" key="7">
    <source>
        <dbReference type="EMBL" id="MCA9379700.1"/>
    </source>
</evidence>
<evidence type="ECO:0000259" key="6">
    <source>
        <dbReference type="Pfam" id="PF17210"/>
    </source>
</evidence>
<reference evidence="7" key="1">
    <citation type="submission" date="2020-04" db="EMBL/GenBank/DDBJ databases">
        <authorList>
            <person name="Zhang T."/>
        </authorList>
    </citation>
    <scope>NUCLEOTIDE SEQUENCE</scope>
    <source>
        <strain evidence="7">HKST-UBA15</strain>
    </source>
</reference>
<protein>
    <recommendedName>
        <fullName evidence="6">SD-repeat containing protein B domain-containing protein</fullName>
    </recommendedName>
</protein>
<dbReference type="SUPFAM" id="SSF117074">
    <property type="entry name" value="Hypothetical protein PA1324"/>
    <property type="match status" value="1"/>
</dbReference>
<sequence length="504" mass="55661">MSNTKAKKYLLAYTFIVASIMFVLQITLVNSPFKIAEAAVDDQGSGWDECDGWTDARYRDNDTVIKEGSRNIGGMLLCRDKALTRASRGDFYFPEMKPGLPTPPSGSKTETTPGTDRQWYNWGLEETKEHFLSHDTACGLGPKVCLPTTTPTRTPSVTPTATNTPTVTPTNTPTNTPTLTPTATVTTTPTVTITSTPTATPTVTPTLEVILCKLGDRVVYDQNKNGIQEIYEMGVKNIKVELYDEGMNKLGTQVTNSYGFYLFDELDCDTNYYVKFYKPTDYKYSEAFVGTNRELDSNANIETGLSEKVFLTGTDLSIDALIYKEQIIFTPTPTNTPSVTPTPGVKGEDSVFGFSIDKTIVGDYSYNVGELVTYRIKLENSGTEVINKITMKDVYTTNMRVEAIYLLQNATRRNVTTQFFANDSEMESGNILPRDPQDKTKTLDITEITGDLKPGDSAIFEFIFKAHTKNSQVCNQAFASANNRSEISSQKVCVSVDAVVPVTD</sequence>
<dbReference type="Gene3D" id="2.60.40.10">
    <property type="entry name" value="Immunoglobulins"/>
    <property type="match status" value="1"/>
</dbReference>
<keyword evidence="5" id="KW-0472">Membrane</keyword>
<dbReference type="AlphaFoldDB" id="A0A955L0W4"/>
<dbReference type="InterPro" id="IPR033764">
    <property type="entry name" value="Sdr_B"/>
</dbReference>
<evidence type="ECO:0000256" key="5">
    <source>
        <dbReference type="SAM" id="Phobius"/>
    </source>
</evidence>
<evidence type="ECO:0000313" key="8">
    <source>
        <dbReference type="Proteomes" id="UP000745577"/>
    </source>
</evidence>
<feature type="transmembrane region" description="Helical" evidence="5">
    <location>
        <begin position="9"/>
        <end position="28"/>
    </location>
</feature>
<dbReference type="Proteomes" id="UP000745577">
    <property type="component" value="Unassembled WGS sequence"/>
</dbReference>
<accession>A0A955L0W4</accession>
<keyword evidence="5" id="KW-0812">Transmembrane</keyword>
<evidence type="ECO:0000256" key="4">
    <source>
        <dbReference type="SAM" id="MobiDB-lite"/>
    </source>
</evidence>
<gene>
    <name evidence="7" type="ORF">KC675_00820</name>
</gene>
<evidence type="ECO:0000256" key="3">
    <source>
        <dbReference type="ARBA" id="ARBA00022729"/>
    </source>
</evidence>
<feature type="region of interest" description="Disordered" evidence="4">
    <location>
        <begin position="94"/>
        <end position="114"/>
    </location>
</feature>
<keyword evidence="5" id="KW-1133">Transmembrane helix</keyword>
<dbReference type="InterPro" id="IPR013783">
    <property type="entry name" value="Ig-like_fold"/>
</dbReference>
<dbReference type="EMBL" id="JAGQLL010000006">
    <property type="protein sequence ID" value="MCA9379700.1"/>
    <property type="molecule type" value="Genomic_DNA"/>
</dbReference>
<proteinExistence type="predicted"/>
<keyword evidence="2" id="KW-0964">Secreted</keyword>
<feature type="domain" description="SD-repeat containing protein B" evidence="6">
    <location>
        <begin position="213"/>
        <end position="312"/>
    </location>
</feature>
<organism evidence="7 8">
    <name type="scientific">Candidatus Dojkabacteria bacterium</name>
    <dbReference type="NCBI Taxonomy" id="2099670"/>
    <lineage>
        <taxon>Bacteria</taxon>
        <taxon>Candidatus Dojkabacteria</taxon>
    </lineage>
</organism>
<reference evidence="7" key="2">
    <citation type="journal article" date="2021" name="Microbiome">
        <title>Successional dynamics and alternative stable states in a saline activated sludge microbial community over 9 years.</title>
        <authorList>
            <person name="Wang Y."/>
            <person name="Ye J."/>
            <person name="Ju F."/>
            <person name="Liu L."/>
            <person name="Boyd J.A."/>
            <person name="Deng Y."/>
            <person name="Parks D.H."/>
            <person name="Jiang X."/>
            <person name="Yin X."/>
            <person name="Woodcroft B.J."/>
            <person name="Tyson G.W."/>
            <person name="Hugenholtz P."/>
            <person name="Polz M.F."/>
            <person name="Zhang T."/>
        </authorList>
    </citation>
    <scope>NUCLEOTIDE SEQUENCE</scope>
    <source>
        <strain evidence="7">HKST-UBA15</strain>
    </source>
</reference>
<name>A0A955L0W4_9BACT</name>
<keyword evidence="3" id="KW-0732">Signal</keyword>
<evidence type="ECO:0000256" key="2">
    <source>
        <dbReference type="ARBA" id="ARBA00022525"/>
    </source>
</evidence>